<evidence type="ECO:0000313" key="2">
    <source>
        <dbReference type="Proteomes" id="UP000814140"/>
    </source>
</evidence>
<keyword evidence="2" id="KW-1185">Reference proteome</keyword>
<comment type="caution">
    <text evidence="1">The sequence shown here is derived from an EMBL/GenBank/DDBJ whole genome shotgun (WGS) entry which is preliminary data.</text>
</comment>
<reference evidence="1" key="1">
    <citation type="submission" date="2021-03" db="EMBL/GenBank/DDBJ databases">
        <authorList>
            <consortium name="DOE Joint Genome Institute"/>
            <person name="Ahrendt S."/>
            <person name="Looney B.P."/>
            <person name="Miyauchi S."/>
            <person name="Morin E."/>
            <person name="Drula E."/>
            <person name="Courty P.E."/>
            <person name="Chicoki N."/>
            <person name="Fauchery L."/>
            <person name="Kohler A."/>
            <person name="Kuo A."/>
            <person name="Labutti K."/>
            <person name="Pangilinan J."/>
            <person name="Lipzen A."/>
            <person name="Riley R."/>
            <person name="Andreopoulos W."/>
            <person name="He G."/>
            <person name="Johnson J."/>
            <person name="Barry K.W."/>
            <person name="Grigoriev I.V."/>
            <person name="Nagy L."/>
            <person name="Hibbett D."/>
            <person name="Henrissat B."/>
            <person name="Matheny P.B."/>
            <person name="Labbe J."/>
            <person name="Martin F."/>
        </authorList>
    </citation>
    <scope>NUCLEOTIDE SEQUENCE</scope>
    <source>
        <strain evidence="1">HHB10654</strain>
    </source>
</reference>
<organism evidence="1 2">
    <name type="scientific">Artomyces pyxidatus</name>
    <dbReference type="NCBI Taxonomy" id="48021"/>
    <lineage>
        <taxon>Eukaryota</taxon>
        <taxon>Fungi</taxon>
        <taxon>Dikarya</taxon>
        <taxon>Basidiomycota</taxon>
        <taxon>Agaricomycotina</taxon>
        <taxon>Agaricomycetes</taxon>
        <taxon>Russulales</taxon>
        <taxon>Auriscalpiaceae</taxon>
        <taxon>Artomyces</taxon>
    </lineage>
</organism>
<name>A0ACB8T9A9_9AGAM</name>
<reference evidence="1" key="2">
    <citation type="journal article" date="2022" name="New Phytol.">
        <title>Evolutionary transition to the ectomycorrhizal habit in the genomes of a hyperdiverse lineage of mushroom-forming fungi.</title>
        <authorList>
            <person name="Looney B."/>
            <person name="Miyauchi S."/>
            <person name="Morin E."/>
            <person name="Drula E."/>
            <person name="Courty P.E."/>
            <person name="Kohler A."/>
            <person name="Kuo A."/>
            <person name="LaButti K."/>
            <person name="Pangilinan J."/>
            <person name="Lipzen A."/>
            <person name="Riley R."/>
            <person name="Andreopoulos W."/>
            <person name="He G."/>
            <person name="Johnson J."/>
            <person name="Nolan M."/>
            <person name="Tritt A."/>
            <person name="Barry K.W."/>
            <person name="Grigoriev I.V."/>
            <person name="Nagy L.G."/>
            <person name="Hibbett D."/>
            <person name="Henrissat B."/>
            <person name="Matheny P.B."/>
            <person name="Labbe J."/>
            <person name="Martin F.M."/>
        </authorList>
    </citation>
    <scope>NUCLEOTIDE SEQUENCE</scope>
    <source>
        <strain evidence="1">HHB10654</strain>
    </source>
</reference>
<evidence type="ECO:0000313" key="1">
    <source>
        <dbReference type="EMBL" id="KAI0064748.1"/>
    </source>
</evidence>
<dbReference type="Proteomes" id="UP000814140">
    <property type="component" value="Unassembled WGS sequence"/>
</dbReference>
<protein>
    <submittedName>
        <fullName evidence="1">Uncharacterized protein</fullName>
    </submittedName>
</protein>
<proteinExistence type="predicted"/>
<accession>A0ACB8T9A9</accession>
<dbReference type="EMBL" id="MU277197">
    <property type="protein sequence ID" value="KAI0064748.1"/>
    <property type="molecule type" value="Genomic_DNA"/>
</dbReference>
<gene>
    <name evidence="1" type="ORF">BV25DRAFT_1822501</name>
</gene>
<sequence length="403" mass="43342">MAVEEGEICEAANDPSHEWPAQDDSFEPFVPQHQRFAPAKTESPPLCRLVVEQSTVLPGKQRLAIVDGYTELQFGRDVASVGTDTPRVRLKEMEVSRLHATVFWDVERHEWAVVDMGSKHGTFVKSGDGEGSGAVKDERGVRLSAPRIASMPKRLRHMDHLSMGGTTFVVHVHEERLPCVECSASAYEAGDEIPLFPAHNKEAEGGSAQKRKREEESAGSATPPVAGVRDAKKALSSLKRDLLSKPDYSPAAAPELKFASTSSYTDRSARRRALHPSSAPDTPGVVTPVPAPASSWPRDAAPTRFAPSAPPSPPRSAPAVPLAPSNVGHRLLMMQGWQPGTALGLPGEVGDGGIRLVEPLAVNATEGRAGLGMAGPLQVNPSPADRTQRRWRDLTRMQDWAGA</sequence>